<dbReference type="AlphaFoldDB" id="A0A1U7VM50"/>
<dbReference type="Proteomes" id="UP000189701">
    <property type="component" value="Unplaced"/>
</dbReference>
<name>A0A1U7VM50_NICSY</name>
<dbReference type="PANTHER" id="PTHR48475">
    <property type="entry name" value="RIBONUCLEASE H"/>
    <property type="match status" value="1"/>
</dbReference>
<gene>
    <name evidence="3" type="primary">LOC104215355</name>
</gene>
<protein>
    <submittedName>
        <fullName evidence="3">Uncharacterized protein LOC104215355</fullName>
    </submittedName>
</protein>
<evidence type="ECO:0000313" key="2">
    <source>
        <dbReference type="Proteomes" id="UP000189701"/>
    </source>
</evidence>
<feature type="domain" description="Integrase zinc-binding" evidence="1">
    <location>
        <begin position="78"/>
        <end position="130"/>
    </location>
</feature>
<dbReference type="eggNOG" id="KOG0017">
    <property type="taxonomic scope" value="Eukaryota"/>
</dbReference>
<proteinExistence type="predicted"/>
<evidence type="ECO:0000313" key="3">
    <source>
        <dbReference type="RefSeq" id="XP_009763444.1"/>
    </source>
</evidence>
<dbReference type="Gene3D" id="1.10.340.70">
    <property type="match status" value="1"/>
</dbReference>
<dbReference type="Pfam" id="PF17921">
    <property type="entry name" value="Integrase_H2C2"/>
    <property type="match status" value="1"/>
</dbReference>
<reference evidence="2" key="1">
    <citation type="journal article" date="2013" name="Genome Biol.">
        <title>Reference genomes and transcriptomes of Nicotiana sylvestris and Nicotiana tomentosiformis.</title>
        <authorList>
            <person name="Sierro N."/>
            <person name="Battey J.N."/>
            <person name="Ouadi S."/>
            <person name="Bovet L."/>
            <person name="Goepfert S."/>
            <person name="Bakaher N."/>
            <person name="Peitsch M.C."/>
            <person name="Ivanov N.V."/>
        </authorList>
    </citation>
    <scope>NUCLEOTIDE SEQUENCE [LARGE SCALE GENOMIC DNA]</scope>
</reference>
<evidence type="ECO:0000259" key="1">
    <source>
        <dbReference type="Pfam" id="PF17921"/>
    </source>
</evidence>
<dbReference type="PANTHER" id="PTHR48475:SF1">
    <property type="entry name" value="RNASE H TYPE-1 DOMAIN-CONTAINING PROTEIN"/>
    <property type="match status" value="1"/>
</dbReference>
<accession>A0A1U7VM50</accession>
<keyword evidence="2" id="KW-1185">Reference proteome</keyword>
<dbReference type="OrthoDB" id="1936587at2759"/>
<dbReference type="RefSeq" id="XP_009763444.1">
    <property type="nucleotide sequence ID" value="XM_009765142.1"/>
</dbReference>
<dbReference type="InterPro" id="IPR041588">
    <property type="entry name" value="Integrase_H2C2"/>
</dbReference>
<reference evidence="3" key="2">
    <citation type="submission" date="2025-08" db="UniProtKB">
        <authorList>
            <consortium name="RefSeq"/>
        </authorList>
    </citation>
    <scope>IDENTIFICATION</scope>
    <source>
        <tissue evidence="3">Leaf</tissue>
    </source>
</reference>
<organism evidence="2 3">
    <name type="scientific">Nicotiana sylvestris</name>
    <name type="common">Wood tobacco</name>
    <name type="synonym">South American tobacco</name>
    <dbReference type="NCBI Taxonomy" id="4096"/>
    <lineage>
        <taxon>Eukaryota</taxon>
        <taxon>Viridiplantae</taxon>
        <taxon>Streptophyta</taxon>
        <taxon>Embryophyta</taxon>
        <taxon>Tracheophyta</taxon>
        <taxon>Spermatophyta</taxon>
        <taxon>Magnoliopsida</taxon>
        <taxon>eudicotyledons</taxon>
        <taxon>Gunneridae</taxon>
        <taxon>Pentapetalae</taxon>
        <taxon>asterids</taxon>
        <taxon>lamiids</taxon>
        <taxon>Solanales</taxon>
        <taxon>Solanaceae</taxon>
        <taxon>Nicotianoideae</taxon>
        <taxon>Nicotianeae</taxon>
        <taxon>Nicotiana</taxon>
    </lineage>
</organism>
<sequence length="318" mass="36631">MRSVVEEGHVEINSTSLTWGWRNKYIEYLKNGKLPSDPKESRAMRTKVSQFSLFEDGTLLRRMFDGPLAICLGLGDTEYVLREIHEDTCGNHSGAESLVRKVIRAGYYWIDMEKYAKKFVQKYDKCQRHAPMIHQPGELLHSVLSPWPIRRSGRKKSSTSFGTISYVNSEYHPKLHVTIGNSLSATRIEVNPFSLVYGAKTLIPVEIREPSIRFRYATKESNDEAVNTSLELLDERREGAFVRLAAQKQRIERYYNRRANLRYFNIGDLVLRKVTLNTRNQNEGKLGSNWEGPYQILEITGKRSYKVGTMDGEQLSNN</sequence>